<dbReference type="PANTHER" id="PTHR10663">
    <property type="entry name" value="GUANYL-NUCLEOTIDE EXCHANGE FACTOR"/>
    <property type="match status" value="1"/>
</dbReference>
<feature type="domain" description="SEC7" evidence="8">
    <location>
        <begin position="545"/>
        <end position="735"/>
    </location>
</feature>
<dbReference type="InterPro" id="IPR000904">
    <property type="entry name" value="Sec7_dom"/>
</dbReference>
<keyword evidence="5" id="KW-0653">Protein transport</keyword>
<dbReference type="InterPro" id="IPR032691">
    <property type="entry name" value="Mon2/Sec7/BIG1-like_HUS"/>
</dbReference>
<feature type="compositionally biased region" description="Polar residues" evidence="7">
    <location>
        <begin position="1230"/>
        <end position="1250"/>
    </location>
</feature>
<dbReference type="InterPro" id="IPR032629">
    <property type="entry name" value="DCB_dom"/>
</dbReference>
<dbReference type="SUPFAM" id="SSF48425">
    <property type="entry name" value="Sec7 domain"/>
    <property type="match status" value="1"/>
</dbReference>
<dbReference type="Pfam" id="PF16213">
    <property type="entry name" value="DCB"/>
    <property type="match status" value="1"/>
</dbReference>
<accession>A0ABV2AE56</accession>
<evidence type="ECO:0000313" key="9">
    <source>
        <dbReference type="EMBL" id="MES1917982.1"/>
    </source>
</evidence>
<keyword evidence="4" id="KW-0963">Cytoplasm</keyword>
<keyword evidence="10" id="KW-1185">Reference proteome</keyword>
<comment type="subcellular location">
    <subcellularLocation>
        <location evidence="2">Cytoplasm</location>
    </subcellularLocation>
    <subcellularLocation>
        <location evidence="1">Membrane</location>
    </subcellularLocation>
</comment>
<dbReference type="Pfam" id="PF09324">
    <property type="entry name" value="Sec7-like_HDS"/>
    <property type="match status" value="1"/>
</dbReference>
<dbReference type="Gene3D" id="1.10.220.20">
    <property type="match status" value="1"/>
</dbReference>
<dbReference type="InterPro" id="IPR035999">
    <property type="entry name" value="Sec7_dom_sf"/>
</dbReference>
<organism evidence="9 10">
    <name type="scientific">Bonamia ostreae</name>
    <dbReference type="NCBI Taxonomy" id="126728"/>
    <lineage>
        <taxon>Eukaryota</taxon>
        <taxon>Sar</taxon>
        <taxon>Rhizaria</taxon>
        <taxon>Endomyxa</taxon>
        <taxon>Ascetosporea</taxon>
        <taxon>Haplosporida</taxon>
        <taxon>Bonamia</taxon>
    </lineage>
</organism>
<proteinExistence type="predicted"/>
<dbReference type="Proteomes" id="UP001439008">
    <property type="component" value="Unassembled WGS sequence"/>
</dbReference>
<evidence type="ECO:0000256" key="5">
    <source>
        <dbReference type="ARBA" id="ARBA00022927"/>
    </source>
</evidence>
<feature type="compositionally biased region" description="Basic residues" evidence="7">
    <location>
        <begin position="1215"/>
        <end position="1228"/>
    </location>
</feature>
<dbReference type="PROSITE" id="PS50190">
    <property type="entry name" value="SEC7"/>
    <property type="match status" value="1"/>
</dbReference>
<evidence type="ECO:0000313" key="10">
    <source>
        <dbReference type="Proteomes" id="UP001439008"/>
    </source>
</evidence>
<dbReference type="PANTHER" id="PTHR10663:SF375">
    <property type="entry name" value="LD29171P"/>
    <property type="match status" value="1"/>
</dbReference>
<keyword evidence="3" id="KW-0813">Transport</keyword>
<dbReference type="SMART" id="SM00222">
    <property type="entry name" value="Sec7"/>
    <property type="match status" value="1"/>
</dbReference>
<feature type="region of interest" description="Disordered" evidence="7">
    <location>
        <begin position="1215"/>
        <end position="1250"/>
    </location>
</feature>
<evidence type="ECO:0000259" key="8">
    <source>
        <dbReference type="PROSITE" id="PS50190"/>
    </source>
</evidence>
<name>A0ABV2AE56_9EUKA</name>
<dbReference type="SUPFAM" id="SSF48371">
    <property type="entry name" value="ARM repeat"/>
    <property type="match status" value="1"/>
</dbReference>
<dbReference type="EMBL" id="JBDODL010000003">
    <property type="protein sequence ID" value="MES1917982.1"/>
    <property type="molecule type" value="Genomic_DNA"/>
</dbReference>
<evidence type="ECO:0000256" key="4">
    <source>
        <dbReference type="ARBA" id="ARBA00022490"/>
    </source>
</evidence>
<dbReference type="Gene3D" id="1.10.1000.11">
    <property type="entry name" value="Arf Nucleotide-binding Site Opener,domain 2"/>
    <property type="match status" value="1"/>
</dbReference>
<dbReference type="InterPro" id="IPR023394">
    <property type="entry name" value="Sec7_C_sf"/>
</dbReference>
<dbReference type="Pfam" id="PF01369">
    <property type="entry name" value="Sec7"/>
    <property type="match status" value="1"/>
</dbReference>
<reference evidence="9 10" key="1">
    <citation type="journal article" date="2024" name="BMC Biol.">
        <title>Comparative genomics of Ascetosporea gives new insight into the evolutionary basis for animal parasitism in Rhizaria.</title>
        <authorList>
            <person name="Hiltunen Thoren M."/>
            <person name="Onut-Brannstrom I."/>
            <person name="Alfjorden A."/>
            <person name="Peckova H."/>
            <person name="Swords F."/>
            <person name="Hooper C."/>
            <person name="Holzer A.S."/>
            <person name="Bass D."/>
            <person name="Burki F."/>
        </authorList>
    </citation>
    <scope>NUCLEOTIDE SEQUENCE [LARGE SCALE GENOMIC DNA]</scope>
    <source>
        <strain evidence="9">20-A016</strain>
    </source>
</reference>
<evidence type="ECO:0000256" key="2">
    <source>
        <dbReference type="ARBA" id="ARBA00004496"/>
    </source>
</evidence>
<dbReference type="CDD" id="cd23022">
    <property type="entry name" value="zf-HIT_DDX59"/>
    <property type="match status" value="1"/>
</dbReference>
<dbReference type="InterPro" id="IPR016024">
    <property type="entry name" value="ARM-type_fold"/>
</dbReference>
<sequence length="1534" mass="177729">MPSHSNFQIYLTESLFLLKKTCSRRDKNVTESIDSVLTKLKNNVHPMESINLNILEPFKLACESRSTKLMGVSLDCLQKLISTSLQNYPLEDPTFTHAKNNEKCINQVLKIICGCGLNPSDEIVLKVVQNILTAISSSYDIHIEHLFYAVRTCFHIYLSSNSKLNKTCARATLAQIVQVTFDRSKNFMKLFEQLLKTQKNNKELSNKKFSMINFEEIKMNSFSEDFITERKNKSDRICREIVIDMIRSKVLGQLSGKYGFCTVCNRSADHFCLQTKDSVCSMKCKIKNLSSIILYKETNPNQKHFLSIVLLTILYQNNCLLILRSLCSLANSNLDGIDFTSYNSKNEKPLKLQSKELSLDLILHILKGNSENIKKSKLFLDLIKSKLIGLLIQNVFEKNSNINGTTIAIFLELLKNFKTHLKVEIGVFLQCILIKIIESKNSNYRQKLICAVVFLKVCSSEQTLVDIFLNYDCNTNGFKIYQTIVSFIEKMTQMKLTVKDWINESQETQLKMIALGCFKKLFQSLLKWVENAIKIRKEKFSKNLGFNKKFNQKMEIENVLEKAIVKFNESPKMGINMLQSVGIIDIKSPTNIAEFLYKTPNLSKEAIGKYLGKSENEDILSAYVFLFEFDDLKIDIALKKFLNNFLLVGEGQIIDRIMSKFAVKYCYDNPNVFSSSDSAHLLSYSIIMLNTDLHSDKITNKMSRNDFVKNNKNVVKNEEIDTIYIENIYDRILKEEIRLDSNSEHDSNGYVTPKSRERNFINEEKEIKKVAERYVKTGQNSREFIDEFINADSDNIEIIFCMFESVWSSSLASLSILLDKSDDSNIVSVCLETYTCAIKLATFFKMDIIKEAYVNTLAGLTLLGTTKDMKPKNIMAIITILDIAHDEGNSLDKSWLTVLRCISNIEHLHLIGSGQTTDSAHFSLDDDKINDFQAMLMNSGFISQYSVPIPIETENDVNSKAVAFLIEQNKIDRIFMNSDNLNDDKILTFFKYLCKVSIEEINNESGSRIFILEKIVETTICNLHRNAKIWDEIWDYFYELFYNGGTVKNTNVGKYVINSFRVISTRFLSKKKFSEKPNIQKKVFKPLIMIMAKIDDFGIREIIIQCVFMLLQSVSDNLSAGWNGVFEIASIAAIDPRERICSAALNLVNFAKSKISVKNKTQNIEAFSGIFTFVRSANINYHGKLVEKSLEINFYVLNTFLKELLISENENIKSSKRKNRRKKSKYRNLAKNNDQNLAENNDQNLAKNNDQNFAKNDDLNLAENKNKERKSIEKTKFWINFGIKNILLMIFKENVELATQSTAINNLEKLLKHFKKLNSEIWTKIFETIFSKFRTNVNKRENLTEFENYLDRLEIEQIENIFVNVKQNNEKTIFNQNLEKYQIGNWNKRIFKNENKYVLENLLRIIIDILSENDLKFLNNKLILAFEQISQLENNTDKTLLKTIKYHHGREIIDFKLYLKTLQNIFHKNQANILKCVSRNFTNSENWSLNEYEINLKKKFEIEKISNKEKMQIRLKFIKFIEIVQIFVKFLNQF</sequence>
<dbReference type="InterPro" id="IPR015403">
    <property type="entry name" value="Mon2/Sec7/BIG1-like_HDS"/>
</dbReference>
<evidence type="ECO:0000256" key="7">
    <source>
        <dbReference type="SAM" id="MobiDB-lite"/>
    </source>
</evidence>
<evidence type="ECO:0000256" key="1">
    <source>
        <dbReference type="ARBA" id="ARBA00004370"/>
    </source>
</evidence>
<comment type="caution">
    <text evidence="9">The sequence shown here is derived from an EMBL/GenBank/DDBJ whole genome shotgun (WGS) entry which is preliminary data.</text>
</comment>
<evidence type="ECO:0000256" key="6">
    <source>
        <dbReference type="ARBA" id="ARBA00023136"/>
    </source>
</evidence>
<evidence type="ECO:0000256" key="3">
    <source>
        <dbReference type="ARBA" id="ARBA00022448"/>
    </source>
</evidence>
<gene>
    <name evidence="9" type="primary">ARFGEF1</name>
    <name evidence="9" type="ORF">MHBO_000018</name>
</gene>
<dbReference type="Pfam" id="PF12783">
    <property type="entry name" value="Sec7-like_HUS"/>
    <property type="match status" value="1"/>
</dbReference>
<protein>
    <submittedName>
        <fullName evidence="9">Brefeldin A-inhibited guanine nucleotide-exchange protein 1, variant 2</fullName>
    </submittedName>
</protein>
<keyword evidence="6" id="KW-0472">Membrane</keyword>
<dbReference type="CDD" id="cd00171">
    <property type="entry name" value="Sec7"/>
    <property type="match status" value="1"/>
</dbReference>